<dbReference type="Gene3D" id="3.40.630.30">
    <property type="match status" value="2"/>
</dbReference>
<dbReference type="RefSeq" id="WP_161808357.1">
    <property type="nucleotide sequence ID" value="NZ_AYXY01000020.1"/>
</dbReference>
<evidence type="ECO:0000313" key="2">
    <source>
        <dbReference type="EMBL" id="ETN95246.1"/>
    </source>
</evidence>
<dbReference type="Pfam" id="PF00583">
    <property type="entry name" value="Acetyltransf_1"/>
    <property type="match status" value="1"/>
</dbReference>
<sequence length="309" mass="35898">MKYITETERIYLREFNTEDARHIFELHKDEDVVRFTGDKIKTLKEAGHEITQLSGSYKKYGFGRWAVIRKRDESFLGWCGLTYYPDLARVEVGFRFNKKFWGQGFATEATKSVISYGFSSIKLSKIYAHAHKLNTSSQKVMEKCGFTKIKEFEYNDVPVYLYVKKNPDLLIEFISAQETFQVRHPVLRPGRPLETCVFEGDDLKSTFHLGAFYNKNLVGVVTMMKSAEKTENVFQLRGMAVLDDYRKKGIGEELVCHAEEEVRKKGGTSVWMNARQVALNFYMKLGYEKFGEKFNIPKIGAHYKMKKQL</sequence>
<reference evidence="3" key="1">
    <citation type="submission" date="2013-11" db="EMBL/GenBank/DDBJ databases">
        <title>Draft genome sequence from a member of Zhouia, isolated tidal flat.</title>
        <authorList>
            <person name="Jin H."/>
            <person name="Jeon C.O."/>
        </authorList>
    </citation>
    <scope>NUCLEOTIDE SEQUENCE [LARGE SCALE GENOMIC DNA]</scope>
    <source>
        <strain evidence="3">AD3</strain>
    </source>
</reference>
<dbReference type="InterPro" id="IPR000182">
    <property type="entry name" value="GNAT_dom"/>
</dbReference>
<name>W2UP51_9FLAO</name>
<evidence type="ECO:0000313" key="3">
    <source>
        <dbReference type="Proteomes" id="UP000018850"/>
    </source>
</evidence>
<accession>W2UP51</accession>
<keyword evidence="3" id="KW-1185">Reference proteome</keyword>
<dbReference type="InterPro" id="IPR016181">
    <property type="entry name" value="Acyl_CoA_acyltransferase"/>
</dbReference>
<feature type="domain" description="N-acetyltransferase" evidence="1">
    <location>
        <begin position="167"/>
        <end position="309"/>
    </location>
</feature>
<dbReference type="Pfam" id="PF13302">
    <property type="entry name" value="Acetyltransf_3"/>
    <property type="match status" value="1"/>
</dbReference>
<dbReference type="PANTHER" id="PTHR43792">
    <property type="entry name" value="GNAT FAMILY, PUTATIVE (AFU_ORTHOLOGUE AFUA_3G00765)-RELATED-RELATED"/>
    <property type="match status" value="1"/>
</dbReference>
<dbReference type="Proteomes" id="UP000018850">
    <property type="component" value="Unassembled WGS sequence"/>
</dbReference>
<gene>
    <name evidence="2" type="ORF">P278_20010</name>
</gene>
<dbReference type="EMBL" id="AYXY01000020">
    <property type="protein sequence ID" value="ETN95246.1"/>
    <property type="molecule type" value="Genomic_DNA"/>
</dbReference>
<dbReference type="PANTHER" id="PTHR43792:SF1">
    <property type="entry name" value="N-ACETYLTRANSFERASE DOMAIN-CONTAINING PROTEIN"/>
    <property type="match status" value="1"/>
</dbReference>
<dbReference type="AlphaFoldDB" id="W2UP51"/>
<proteinExistence type="predicted"/>
<organism evidence="2 3">
    <name type="scientific">Zhouia amylolytica AD3</name>
    <dbReference type="NCBI Taxonomy" id="1286632"/>
    <lineage>
        <taxon>Bacteria</taxon>
        <taxon>Pseudomonadati</taxon>
        <taxon>Bacteroidota</taxon>
        <taxon>Flavobacteriia</taxon>
        <taxon>Flavobacteriales</taxon>
        <taxon>Flavobacteriaceae</taxon>
        <taxon>Zhouia</taxon>
    </lineage>
</organism>
<dbReference type="InterPro" id="IPR051531">
    <property type="entry name" value="N-acetyltransferase"/>
</dbReference>
<evidence type="ECO:0000259" key="1">
    <source>
        <dbReference type="PROSITE" id="PS51186"/>
    </source>
</evidence>
<dbReference type="eggNOG" id="COG0456">
    <property type="taxonomic scope" value="Bacteria"/>
</dbReference>
<dbReference type="PROSITE" id="PS51186">
    <property type="entry name" value="GNAT"/>
    <property type="match status" value="2"/>
</dbReference>
<reference evidence="2 3" key="2">
    <citation type="journal article" date="2016" name="Genome Announc.">
        <title>Draft Genome Sequence of Zhouia amylolytica AD3, Isolated from Tidal Flat Sediment.</title>
        <authorList>
            <person name="Jia B."/>
            <person name="Jin H.M."/>
            <person name="Lee H.J."/>
            <person name="Jeon C.O."/>
        </authorList>
    </citation>
    <scope>NUCLEOTIDE SEQUENCE [LARGE SCALE GENOMIC DNA]</scope>
    <source>
        <strain evidence="2 3">AD3</strain>
    </source>
</reference>
<comment type="caution">
    <text evidence="2">The sequence shown here is derived from an EMBL/GenBank/DDBJ whole genome shotgun (WGS) entry which is preliminary data.</text>
</comment>
<dbReference type="STRING" id="376730.SAMN04487906_1249"/>
<dbReference type="CDD" id="cd04301">
    <property type="entry name" value="NAT_SF"/>
    <property type="match status" value="1"/>
</dbReference>
<dbReference type="eggNOG" id="COG1670">
    <property type="taxonomic scope" value="Bacteria"/>
</dbReference>
<protein>
    <recommendedName>
        <fullName evidence="1">N-acetyltransferase domain-containing protein</fullName>
    </recommendedName>
</protein>
<dbReference type="SUPFAM" id="SSF55729">
    <property type="entry name" value="Acyl-CoA N-acyltransferases (Nat)"/>
    <property type="match status" value="2"/>
</dbReference>
<feature type="domain" description="N-acetyltransferase" evidence="1">
    <location>
        <begin position="10"/>
        <end position="167"/>
    </location>
</feature>
<dbReference type="GO" id="GO:0016747">
    <property type="term" value="F:acyltransferase activity, transferring groups other than amino-acyl groups"/>
    <property type="evidence" value="ECO:0007669"/>
    <property type="project" value="InterPro"/>
</dbReference>